<comment type="caution">
    <text evidence="2">The sequence shown here is derived from an EMBL/GenBank/DDBJ whole genome shotgun (WGS) entry which is preliminary data.</text>
</comment>
<dbReference type="SUPFAM" id="SSF103025">
    <property type="entry name" value="Folate-binding domain"/>
    <property type="match status" value="1"/>
</dbReference>
<dbReference type="Proteomes" id="UP000269265">
    <property type="component" value="Unassembled WGS sequence"/>
</dbReference>
<protein>
    <submittedName>
        <fullName evidence="2">Folate-binding protein</fullName>
    </submittedName>
</protein>
<keyword evidence="1" id="KW-0809">Transit peptide</keyword>
<reference evidence="2 3" key="1">
    <citation type="submission" date="2018-12" db="EMBL/GenBank/DDBJ databases">
        <title>The whole draft genome of Aquabacterium sp. SJQ9.</title>
        <authorList>
            <person name="Sun L."/>
            <person name="Gao X."/>
            <person name="Chen W."/>
            <person name="Huang K."/>
        </authorList>
    </citation>
    <scope>NUCLEOTIDE SEQUENCE [LARGE SCALE GENOMIC DNA]</scope>
    <source>
        <strain evidence="2 3">SJQ9</strain>
    </source>
</reference>
<dbReference type="EMBL" id="RSED01000003">
    <property type="protein sequence ID" value="RRS05529.1"/>
    <property type="molecule type" value="Genomic_DNA"/>
</dbReference>
<dbReference type="InterPro" id="IPR017703">
    <property type="entry name" value="YgfZ/GCV_T_CS"/>
</dbReference>
<organism evidence="2 3">
    <name type="scientific">Aquabacterium soli</name>
    <dbReference type="NCBI Taxonomy" id="2493092"/>
    <lineage>
        <taxon>Bacteria</taxon>
        <taxon>Pseudomonadati</taxon>
        <taxon>Pseudomonadota</taxon>
        <taxon>Betaproteobacteria</taxon>
        <taxon>Burkholderiales</taxon>
        <taxon>Aquabacterium</taxon>
    </lineage>
</organism>
<dbReference type="OrthoDB" id="9796287at2"/>
<dbReference type="NCBIfam" id="TIGR03317">
    <property type="entry name" value="ygfZ_signature"/>
    <property type="match status" value="1"/>
</dbReference>
<dbReference type="InterPro" id="IPR027266">
    <property type="entry name" value="TrmE/GcvT-like"/>
</dbReference>
<keyword evidence="3" id="KW-1185">Reference proteome</keyword>
<proteinExistence type="predicted"/>
<dbReference type="PANTHER" id="PTHR22602">
    <property type="entry name" value="TRANSFERASE CAF17, MITOCHONDRIAL-RELATED"/>
    <property type="match status" value="1"/>
</dbReference>
<accession>A0A3R8U679</accession>
<sequence>MDKITLPHAPTWSGVVALPHLTCLRADGPDAASFLHGQLSQDIEGLGDADARLAAYCSAKGRMLGDALVLRPTPEHILLVLSADVAPAVLKRLSMFVLRAKAKLSAAGPEVVPMGLLGETAEHALTGAAPHDGAVVPHGGPGANAWVVRLPRVQGVARALWLGPAAQAPTASHGDALPHDAWRWLEVASGVPRIEQATVDQFVPQMVNFELVGGVNFKKGCYPGQEIVARSQYRGTIKRRLYLLHTAAPAQPGQEIFAQADPGQPAGMVVNAAPVPGVAGASSLLAELKIQHAQDALALGASDGPALQVGELPYAVVQDI</sequence>
<dbReference type="PIRSF" id="PIRSF006487">
    <property type="entry name" value="GcvT"/>
    <property type="match status" value="1"/>
</dbReference>
<dbReference type="Gene3D" id="3.30.1360.120">
    <property type="entry name" value="Probable tRNA modification gtpase trme, domain 1"/>
    <property type="match status" value="1"/>
</dbReference>
<dbReference type="GO" id="GO:0016226">
    <property type="term" value="P:iron-sulfur cluster assembly"/>
    <property type="evidence" value="ECO:0007669"/>
    <property type="project" value="TreeGrafter"/>
</dbReference>
<dbReference type="AlphaFoldDB" id="A0A3R8U679"/>
<dbReference type="RefSeq" id="WP_125242097.1">
    <property type="nucleotide sequence ID" value="NZ_RSED01000003.1"/>
</dbReference>
<evidence type="ECO:0000313" key="2">
    <source>
        <dbReference type="EMBL" id="RRS05529.1"/>
    </source>
</evidence>
<dbReference type="InterPro" id="IPR045179">
    <property type="entry name" value="YgfZ/GcvT"/>
</dbReference>
<evidence type="ECO:0000313" key="3">
    <source>
        <dbReference type="Proteomes" id="UP000269265"/>
    </source>
</evidence>
<dbReference type="PANTHER" id="PTHR22602:SF0">
    <property type="entry name" value="TRANSFERASE CAF17, MITOCHONDRIAL-RELATED"/>
    <property type="match status" value="1"/>
</dbReference>
<evidence type="ECO:0000256" key="1">
    <source>
        <dbReference type="ARBA" id="ARBA00022946"/>
    </source>
</evidence>
<name>A0A3R8U679_9BURK</name>
<gene>
    <name evidence="2" type="ORF">EIP75_04805</name>
</gene>